<evidence type="ECO:0000256" key="4">
    <source>
        <dbReference type="ARBA" id="ARBA00022692"/>
    </source>
</evidence>
<dbReference type="Proteomes" id="UP000006558">
    <property type="component" value="Chromosome"/>
</dbReference>
<feature type="transmembrane region" description="Helical" evidence="8">
    <location>
        <begin position="432"/>
        <end position="451"/>
    </location>
</feature>
<feature type="transmembrane region" description="Helical" evidence="8">
    <location>
        <begin position="232"/>
        <end position="254"/>
    </location>
</feature>
<keyword evidence="4 7" id="KW-0812">Transmembrane</keyword>
<dbReference type="AlphaFoldDB" id="A5IN71"/>
<keyword evidence="3" id="KW-1003">Cell membrane</keyword>
<dbReference type="PANTHER" id="PTHR42703">
    <property type="entry name" value="NADH DEHYDROGENASE"/>
    <property type="match status" value="1"/>
</dbReference>
<comment type="similarity">
    <text evidence="2">Belongs to the CPA3 antiporters (TC 2.A.63) subunit D family.</text>
</comment>
<feature type="transmembrane region" description="Helical" evidence="8">
    <location>
        <begin position="314"/>
        <end position="336"/>
    </location>
</feature>
<dbReference type="GO" id="GO:0005886">
    <property type="term" value="C:plasma membrane"/>
    <property type="evidence" value="ECO:0007669"/>
    <property type="project" value="UniProtKB-SubCell"/>
</dbReference>
<feature type="transmembrane region" description="Helical" evidence="8">
    <location>
        <begin position="110"/>
        <end position="128"/>
    </location>
</feature>
<feature type="transmembrane region" description="Helical" evidence="8">
    <location>
        <begin position="64"/>
        <end position="80"/>
    </location>
</feature>
<evidence type="ECO:0000256" key="2">
    <source>
        <dbReference type="ARBA" id="ARBA00005346"/>
    </source>
</evidence>
<dbReference type="PANTHER" id="PTHR42703:SF1">
    <property type="entry name" value="NA(+)_H(+) ANTIPORTER SUBUNIT D1"/>
    <property type="match status" value="1"/>
</dbReference>
<sequence length="452" mass="50591">MIFLVYNFLIISLGIIFLFLKMKTPGWIVLVNFLFIVTMVIFGYRFDLVLTGNFGVHLLLDQTSYFFLILTAVVFLAVFTKNMSYSLSNLMLILLGTLNLAFVSYDLFNIYVTVEVVSLITFLLVVEGKKKIQYWSAFKYLILGTVGMNLYLIGIGVLYAENGTLSISDISKVNSFASTLVATGLLLRAGVFLFSMWLPQVHSEAETPVSAVLSGVVVKSAVYALVRLEHVVNWDVVKIFAIFSALSGVLFAFLSKDYKRILAYSTLSQIGIVLVSPATAPVYALSHGISKAWLFLLKDDLPERDVTKWKKLDFWTWLSLSMASLSIMGLPGLAGFSKNLVLEQLHGWEKMLMKLAFVGTAASFWKFLLKPFEFKKKLPGMYNPVLFATSLTIGLYFASWGKALESFFLTGAGLLVYFLFKNVRIEKYPLEDFESMLGVYLLGVVACLLLSL</sequence>
<evidence type="ECO:0000256" key="5">
    <source>
        <dbReference type="ARBA" id="ARBA00022989"/>
    </source>
</evidence>
<feature type="transmembrane region" description="Helical" evidence="8">
    <location>
        <begin position="404"/>
        <end position="420"/>
    </location>
</feature>
<feature type="transmembrane region" description="Helical" evidence="8">
    <location>
        <begin position="351"/>
        <end position="369"/>
    </location>
</feature>
<dbReference type="InterPro" id="IPR050586">
    <property type="entry name" value="CPA3_Na-H_Antiporter_D"/>
</dbReference>
<accession>A5IN71</accession>
<evidence type="ECO:0000313" key="10">
    <source>
        <dbReference type="EMBL" id="ABQ47644.1"/>
    </source>
</evidence>
<feature type="transmembrane region" description="Helical" evidence="8">
    <location>
        <begin position="209"/>
        <end position="226"/>
    </location>
</feature>
<keyword evidence="10" id="KW-0830">Ubiquinone</keyword>
<dbReference type="EMBL" id="CP000702">
    <property type="protein sequence ID" value="ABQ47644.1"/>
    <property type="molecule type" value="Genomic_DNA"/>
</dbReference>
<evidence type="ECO:0000256" key="7">
    <source>
        <dbReference type="RuleBase" id="RU000320"/>
    </source>
</evidence>
<dbReference type="STRING" id="390874.Tpet_1638"/>
<feature type="transmembrane region" description="Helical" evidence="8">
    <location>
        <begin position="87"/>
        <end position="104"/>
    </location>
</feature>
<dbReference type="KEGG" id="tpt:Tpet_1638"/>
<feature type="domain" description="NADH:quinone oxidoreductase/Mrp antiporter transmembrane" evidence="9">
    <location>
        <begin position="104"/>
        <end position="360"/>
    </location>
</feature>
<dbReference type="RefSeq" id="WP_011944053.1">
    <property type="nucleotide sequence ID" value="NC_009486.1"/>
</dbReference>
<reference evidence="11" key="1">
    <citation type="submission" date="2007-05" db="EMBL/GenBank/DDBJ databases">
        <title>Complete sequence of Thermotoga petrophila RKU-1.</title>
        <authorList>
            <consortium name="US DOE Joint Genome Institute"/>
            <person name="Copeland A."/>
            <person name="Lucas S."/>
            <person name="Lapidus A."/>
            <person name="Barry K."/>
            <person name="Glavina del Rio T."/>
            <person name="Dalin E."/>
            <person name="Tice H."/>
            <person name="Pitluck S."/>
            <person name="Sims D."/>
            <person name="Brettin T."/>
            <person name="Bruce D."/>
            <person name="Detter J.C."/>
            <person name="Han C."/>
            <person name="Tapia R."/>
            <person name="Schmutz J."/>
            <person name="Larimer F."/>
            <person name="Land M."/>
            <person name="Hauser L."/>
            <person name="Kyrpides N."/>
            <person name="Mikhailova N."/>
            <person name="Nelson K."/>
            <person name="Gogarten J.P."/>
            <person name="Noll K."/>
            <person name="Richardson P."/>
        </authorList>
    </citation>
    <scope>NUCLEOTIDE SEQUENCE [LARGE SCALE GENOMIC DNA]</scope>
    <source>
        <strain evidence="11">ATCC BAA-488 / DSM 13995 / JCM 10881 / RKU-1</strain>
    </source>
</reference>
<feature type="transmembrane region" description="Helical" evidence="8">
    <location>
        <begin position="6"/>
        <end position="22"/>
    </location>
</feature>
<comment type="subcellular location">
    <subcellularLocation>
        <location evidence="1">Cell membrane</location>
        <topology evidence="1">Multi-pass membrane protein</topology>
    </subcellularLocation>
    <subcellularLocation>
        <location evidence="7">Membrane</location>
        <topology evidence="7">Multi-pass membrane protein</topology>
    </subcellularLocation>
</comment>
<evidence type="ECO:0000256" key="3">
    <source>
        <dbReference type="ARBA" id="ARBA00022475"/>
    </source>
</evidence>
<feature type="transmembrane region" description="Helical" evidence="8">
    <location>
        <begin position="180"/>
        <end position="197"/>
    </location>
</feature>
<proteinExistence type="inferred from homology"/>
<feature type="transmembrane region" description="Helical" evidence="8">
    <location>
        <begin position="140"/>
        <end position="160"/>
    </location>
</feature>
<gene>
    <name evidence="10" type="ordered locus">Tpet_1638</name>
</gene>
<reference evidence="10 11" key="2">
    <citation type="journal article" date="2009" name="Proc. Natl. Acad. Sci. U.S.A.">
        <title>On the chimeric nature, thermophilic origin, and phylogenetic placement of the Thermotogales.</title>
        <authorList>
            <person name="Zhaxybayeva O."/>
            <person name="Swithers K.S."/>
            <person name="Lapierre P."/>
            <person name="Fournier G.P."/>
            <person name="Bickhart D.M."/>
            <person name="DeBoy R.T."/>
            <person name="Nelson K.E."/>
            <person name="Nesbo C.L."/>
            <person name="Doolittle W.F."/>
            <person name="Gogarten J.P."/>
            <person name="Noll K.M."/>
        </authorList>
    </citation>
    <scope>NUCLEOTIDE SEQUENCE [LARGE SCALE GENOMIC DNA]</scope>
    <source>
        <strain evidence="11">ATCC BAA-488 / DSM 13995 / JCM 10881 / RKU-1</strain>
    </source>
</reference>
<keyword evidence="5 8" id="KW-1133">Transmembrane helix</keyword>
<dbReference type="HOGENOM" id="CLU_007100_9_6_0"/>
<evidence type="ECO:0000256" key="8">
    <source>
        <dbReference type="SAM" id="Phobius"/>
    </source>
</evidence>
<evidence type="ECO:0000259" key="9">
    <source>
        <dbReference type="Pfam" id="PF00361"/>
    </source>
</evidence>
<keyword evidence="6 8" id="KW-0472">Membrane</keyword>
<dbReference type="NCBIfam" id="NF005563">
    <property type="entry name" value="PRK07234.1-3"/>
    <property type="match status" value="1"/>
</dbReference>
<dbReference type="eggNOG" id="COG0651">
    <property type="taxonomic scope" value="Bacteria"/>
</dbReference>
<evidence type="ECO:0000313" key="11">
    <source>
        <dbReference type="Proteomes" id="UP000006558"/>
    </source>
</evidence>
<name>A5IN71_THEP1</name>
<dbReference type="Pfam" id="PF00361">
    <property type="entry name" value="Proton_antipo_M"/>
    <property type="match status" value="1"/>
</dbReference>
<feature type="transmembrane region" description="Helical" evidence="8">
    <location>
        <begin position="27"/>
        <end position="44"/>
    </location>
</feature>
<evidence type="ECO:0000256" key="1">
    <source>
        <dbReference type="ARBA" id="ARBA00004651"/>
    </source>
</evidence>
<evidence type="ECO:0000256" key="6">
    <source>
        <dbReference type="ARBA" id="ARBA00023136"/>
    </source>
</evidence>
<organism evidence="10 11">
    <name type="scientific">Thermotoga petrophila (strain ATCC BAA-488 / DSM 13995 / JCM 10881 / RKU-1)</name>
    <dbReference type="NCBI Taxonomy" id="390874"/>
    <lineage>
        <taxon>Bacteria</taxon>
        <taxon>Thermotogati</taxon>
        <taxon>Thermotogota</taxon>
        <taxon>Thermotogae</taxon>
        <taxon>Thermotogales</taxon>
        <taxon>Thermotogaceae</taxon>
        <taxon>Thermotoga</taxon>
    </lineage>
</organism>
<feature type="transmembrane region" description="Helical" evidence="8">
    <location>
        <begin position="381"/>
        <end position="398"/>
    </location>
</feature>
<protein>
    <submittedName>
        <fullName evidence="10">NADH/Ubiquinone/plastoquinone (Complex I)</fullName>
    </submittedName>
</protein>
<dbReference type="InterPro" id="IPR001750">
    <property type="entry name" value="ND/Mrp_TM"/>
</dbReference>